<proteinExistence type="predicted"/>
<accession>A0A8J8T583</accession>
<reference evidence="2" key="1">
    <citation type="submission" date="2019-06" db="EMBL/GenBank/DDBJ databases">
        <authorList>
            <person name="Zheng W."/>
        </authorList>
    </citation>
    <scope>NUCLEOTIDE SEQUENCE</scope>
    <source>
        <strain evidence="2">QDHG01</strain>
    </source>
</reference>
<feature type="chain" id="PRO_5035276574" evidence="1">
    <location>
        <begin position="22"/>
        <end position="71"/>
    </location>
</feature>
<feature type="signal peptide" evidence="1">
    <location>
        <begin position="1"/>
        <end position="21"/>
    </location>
</feature>
<protein>
    <submittedName>
        <fullName evidence="2">Uncharacterized protein</fullName>
    </submittedName>
</protein>
<evidence type="ECO:0000313" key="3">
    <source>
        <dbReference type="Proteomes" id="UP000785679"/>
    </source>
</evidence>
<comment type="caution">
    <text evidence="2">The sequence shown here is derived from an EMBL/GenBank/DDBJ whole genome shotgun (WGS) entry which is preliminary data.</text>
</comment>
<dbReference type="AlphaFoldDB" id="A0A8J8T583"/>
<dbReference type="Proteomes" id="UP000785679">
    <property type="component" value="Unassembled WGS sequence"/>
</dbReference>
<evidence type="ECO:0000256" key="1">
    <source>
        <dbReference type="SAM" id="SignalP"/>
    </source>
</evidence>
<keyword evidence="3" id="KW-1185">Reference proteome</keyword>
<keyword evidence="1" id="KW-0732">Signal</keyword>
<name>A0A8J8T583_HALGN</name>
<dbReference type="EMBL" id="RRYP01004454">
    <property type="protein sequence ID" value="TNV82847.1"/>
    <property type="molecule type" value="Genomic_DNA"/>
</dbReference>
<organism evidence="2 3">
    <name type="scientific">Halteria grandinella</name>
    <dbReference type="NCBI Taxonomy" id="5974"/>
    <lineage>
        <taxon>Eukaryota</taxon>
        <taxon>Sar</taxon>
        <taxon>Alveolata</taxon>
        <taxon>Ciliophora</taxon>
        <taxon>Intramacronucleata</taxon>
        <taxon>Spirotrichea</taxon>
        <taxon>Stichotrichia</taxon>
        <taxon>Sporadotrichida</taxon>
        <taxon>Halteriidae</taxon>
        <taxon>Halteria</taxon>
    </lineage>
</organism>
<evidence type="ECO:0000313" key="2">
    <source>
        <dbReference type="EMBL" id="TNV82847.1"/>
    </source>
</evidence>
<sequence length="71" mass="7959">MNLSLQRVLLLQSGIFLRLLTIRSISSPSQNTSVQALTMMSRYSQSVLQLICLLNNSSKLQTSISSKLKQF</sequence>
<gene>
    <name evidence="2" type="ORF">FGO68_gene16138</name>
</gene>